<organism evidence="2 3">
    <name type="scientific">Iningainema tapete BLCC-T55</name>
    <dbReference type="NCBI Taxonomy" id="2748662"/>
    <lineage>
        <taxon>Bacteria</taxon>
        <taxon>Bacillati</taxon>
        <taxon>Cyanobacteriota</taxon>
        <taxon>Cyanophyceae</taxon>
        <taxon>Nostocales</taxon>
        <taxon>Scytonemataceae</taxon>
        <taxon>Iningainema tapete</taxon>
    </lineage>
</organism>
<keyword evidence="3" id="KW-1185">Reference proteome</keyword>
<dbReference type="RefSeq" id="WP_190829944.1">
    <property type="nucleotide sequence ID" value="NZ_CAWPPI010000060.1"/>
</dbReference>
<protein>
    <recommendedName>
        <fullName evidence="4">Right handed beta helix domain-containing protein</fullName>
    </recommendedName>
</protein>
<evidence type="ECO:0008006" key="4">
    <source>
        <dbReference type="Google" id="ProtNLM"/>
    </source>
</evidence>
<dbReference type="EMBL" id="JACXAE010000060">
    <property type="protein sequence ID" value="MBD2773765.1"/>
    <property type="molecule type" value="Genomic_DNA"/>
</dbReference>
<reference evidence="2" key="1">
    <citation type="submission" date="2020-09" db="EMBL/GenBank/DDBJ databases">
        <title>Iningainema tapete sp. nov. (Scytonemataceae, Cyanobacteria) from greenhouses in central Florida (USA) produces two types of nodularin with biosynthetic potential for microcystin-LR and anabaenopeptins.</title>
        <authorList>
            <person name="Berthold D.E."/>
            <person name="Lefler F.W."/>
            <person name="Huang I.-S."/>
            <person name="Abdulla H."/>
            <person name="Zimba P.V."/>
            <person name="Laughinghouse H.D. IV."/>
        </authorList>
    </citation>
    <scope>NUCLEOTIDE SEQUENCE</scope>
    <source>
        <strain evidence="2">BLCCT55</strain>
    </source>
</reference>
<accession>A0A8J6XD86</accession>
<comment type="caution">
    <text evidence="2">The sequence shown here is derived from an EMBL/GenBank/DDBJ whole genome shotgun (WGS) entry which is preliminary data.</text>
</comment>
<dbReference type="Proteomes" id="UP000629098">
    <property type="component" value="Unassembled WGS sequence"/>
</dbReference>
<gene>
    <name evidence="2" type="ORF">ICL16_17225</name>
</gene>
<evidence type="ECO:0000313" key="2">
    <source>
        <dbReference type="EMBL" id="MBD2773765.1"/>
    </source>
</evidence>
<name>A0A8J6XD86_9CYAN</name>
<dbReference type="InterPro" id="IPR011050">
    <property type="entry name" value="Pectin_lyase_fold/virulence"/>
</dbReference>
<dbReference type="SUPFAM" id="SSF51126">
    <property type="entry name" value="Pectin lyase-like"/>
    <property type="match status" value="1"/>
</dbReference>
<feature type="region of interest" description="Disordered" evidence="1">
    <location>
        <begin position="394"/>
        <end position="418"/>
    </location>
</feature>
<dbReference type="SMART" id="SM00710">
    <property type="entry name" value="PbH1"/>
    <property type="match status" value="6"/>
</dbReference>
<dbReference type="AlphaFoldDB" id="A0A8J6XD86"/>
<dbReference type="InterPro" id="IPR006626">
    <property type="entry name" value="PbH1"/>
</dbReference>
<proteinExistence type="predicted"/>
<evidence type="ECO:0000313" key="3">
    <source>
        <dbReference type="Proteomes" id="UP000629098"/>
    </source>
</evidence>
<evidence type="ECO:0000256" key="1">
    <source>
        <dbReference type="SAM" id="MobiDB-lite"/>
    </source>
</evidence>
<sequence length="418" mass="42483">MVIPGSTTDYQLTPIAFSTPVFSDNVQDLLGVGILSQNLNAIITVNSTADVLDDSDGVTSLREAIISANADDGEDTIVFERALFSTVETITLTGGELDITDNLSIIAPRDTLTGGDLVTISGNNTSRVFEIEEEATVRLNGLIIADGRVGDNGDGIRNSSTLILDNSIIRDSSAISIDDRGIINNPNGGGIFKTGRLSVNNSTISSNRTTNGTGTGGISNTGGTISVNHSTISGNSSEFGGGGISNSSGISVNHSTISGNLSEFGGGISNSSGISVNHSTISGNSSLSSRFDSGGGISNRGKFLLNNSNVSGNSVTGNFGSGGGIFNGSIRSDTPNITIINSTISGNSAPENGGGIFNDYNGTVTLLFSTLTQNQAANGGGVYSRTGSNSVQNPIIASNLNSDNGVNPDVSDTFTSNG</sequence>